<feature type="compositionally biased region" description="Basic residues" evidence="1">
    <location>
        <begin position="281"/>
        <end position="291"/>
    </location>
</feature>
<dbReference type="EMBL" id="KQ030644">
    <property type="protein sequence ID" value="KJZ70153.1"/>
    <property type="molecule type" value="Genomic_DNA"/>
</dbReference>
<feature type="compositionally biased region" description="Basic and acidic residues" evidence="1">
    <location>
        <begin position="229"/>
        <end position="239"/>
    </location>
</feature>
<gene>
    <name evidence="2" type="ORF">HIM_10460</name>
</gene>
<evidence type="ECO:0000313" key="2">
    <source>
        <dbReference type="EMBL" id="KJZ70153.1"/>
    </source>
</evidence>
<proteinExistence type="predicted"/>
<name>A0A0F7ZRT1_9HYPO</name>
<reference evidence="2 3" key="1">
    <citation type="journal article" date="2014" name="Genome Biol. Evol.">
        <title>Comparative genomics and transcriptomics analyses reveal divergent lifestyle features of nematode endoparasitic fungus Hirsutella minnesotensis.</title>
        <authorList>
            <person name="Lai Y."/>
            <person name="Liu K."/>
            <person name="Zhang X."/>
            <person name="Zhang X."/>
            <person name="Li K."/>
            <person name="Wang N."/>
            <person name="Shu C."/>
            <person name="Wu Y."/>
            <person name="Wang C."/>
            <person name="Bushley K.E."/>
            <person name="Xiang M."/>
            <person name="Liu X."/>
        </authorList>
    </citation>
    <scope>NUCLEOTIDE SEQUENCE [LARGE SCALE GENOMIC DNA]</scope>
    <source>
        <strain evidence="2 3">3608</strain>
    </source>
</reference>
<dbReference type="AlphaFoldDB" id="A0A0F7ZRT1"/>
<evidence type="ECO:0000256" key="1">
    <source>
        <dbReference type="SAM" id="MobiDB-lite"/>
    </source>
</evidence>
<dbReference type="Proteomes" id="UP000054481">
    <property type="component" value="Unassembled WGS sequence"/>
</dbReference>
<feature type="region of interest" description="Disordered" evidence="1">
    <location>
        <begin position="1"/>
        <end position="206"/>
    </location>
</feature>
<dbReference type="OrthoDB" id="5114541at2759"/>
<sequence>MADSPAGKSSEAVAHPGACLLSVEDGEEGGNGGVPVSGCGHDTGATSEKGQRARERSLGRFGRYKSPANEASTFRPIQPKQSAVEETAWRKHAEAIAKSLPKRPPRGGLRSSRARKSRNLVSSGNSAQRQSPSPFPRPPLPGERRDQGAVDSNRPPLHRPFLPQERGREGGGQGDKAAAGDVPGVRSKKGPTLRPIQPKEPVFDNLRENEQLAAVIASGLPKRRRGRSWRVEGVPDRRGISSAAGTAQRPGPPPMGDGGADVRVDDGAAEPEDAELSGQRQPRRWEKRARL</sequence>
<organism evidence="2 3">
    <name type="scientific">Hirsutella minnesotensis 3608</name>
    <dbReference type="NCBI Taxonomy" id="1043627"/>
    <lineage>
        <taxon>Eukaryota</taxon>
        <taxon>Fungi</taxon>
        <taxon>Dikarya</taxon>
        <taxon>Ascomycota</taxon>
        <taxon>Pezizomycotina</taxon>
        <taxon>Sordariomycetes</taxon>
        <taxon>Hypocreomycetidae</taxon>
        <taxon>Hypocreales</taxon>
        <taxon>Ophiocordycipitaceae</taxon>
        <taxon>Hirsutella</taxon>
    </lineage>
</organism>
<feature type="region of interest" description="Disordered" evidence="1">
    <location>
        <begin position="222"/>
        <end position="291"/>
    </location>
</feature>
<protein>
    <submittedName>
        <fullName evidence="2">Uncharacterized protein</fullName>
    </submittedName>
</protein>
<feature type="compositionally biased region" description="Basic and acidic residues" evidence="1">
    <location>
        <begin position="49"/>
        <end position="58"/>
    </location>
</feature>
<evidence type="ECO:0000313" key="3">
    <source>
        <dbReference type="Proteomes" id="UP000054481"/>
    </source>
</evidence>
<accession>A0A0F7ZRT1</accession>
<keyword evidence="3" id="KW-1185">Reference proteome</keyword>